<sequence>MNPKALNMIDVYYAPTPNGIKIPIALEELGVPYRLIPVNLSTNEQKRPEFLQINPNGRIPAIVDPDGPDCEPISVFESGAILQYLAEKFGGLLPKNPRERIRAFEYLYFQIGGVGPMFGQAGWFMRQPEKVAVGIERYQNESRRLTAVLETRLQQSPWLAGDEFSIADIAHFGWLRVASYAGVDLKDYTAVQAWVQRIGERPAVQRALAR</sequence>
<dbReference type="SUPFAM" id="SSF52833">
    <property type="entry name" value="Thioredoxin-like"/>
    <property type="match status" value="1"/>
</dbReference>
<evidence type="ECO:0000259" key="2">
    <source>
        <dbReference type="PROSITE" id="PS50404"/>
    </source>
</evidence>
<dbReference type="SFLD" id="SFLDS00019">
    <property type="entry name" value="Glutathione_Transferase_(cytos"/>
    <property type="match status" value="1"/>
</dbReference>
<feature type="domain" description="GST C-terminal" evidence="3">
    <location>
        <begin position="96"/>
        <end position="210"/>
    </location>
</feature>
<evidence type="ECO:0000256" key="1">
    <source>
        <dbReference type="RuleBase" id="RU003494"/>
    </source>
</evidence>
<dbReference type="InterPro" id="IPR004045">
    <property type="entry name" value="Glutathione_S-Trfase_N"/>
</dbReference>
<dbReference type="PANTHER" id="PTHR44051:SF8">
    <property type="entry name" value="GLUTATHIONE S-TRANSFERASE GSTA"/>
    <property type="match status" value="1"/>
</dbReference>
<feature type="domain" description="GST N-terminal" evidence="2">
    <location>
        <begin position="6"/>
        <end position="93"/>
    </location>
</feature>
<dbReference type="EMBL" id="JACHHO010000007">
    <property type="protein sequence ID" value="MBB5206065.1"/>
    <property type="molecule type" value="Genomic_DNA"/>
</dbReference>
<dbReference type="InterPro" id="IPR010987">
    <property type="entry name" value="Glutathione-S-Trfase_C-like"/>
</dbReference>
<dbReference type="SFLD" id="SFLDG00358">
    <property type="entry name" value="Main_(cytGST)"/>
    <property type="match status" value="1"/>
</dbReference>
<dbReference type="PROSITE" id="PS50405">
    <property type="entry name" value="GST_CTER"/>
    <property type="match status" value="1"/>
</dbReference>
<dbReference type="CDD" id="cd03048">
    <property type="entry name" value="GST_N_Ure2p_like"/>
    <property type="match status" value="1"/>
</dbReference>
<evidence type="ECO:0000313" key="5">
    <source>
        <dbReference type="Proteomes" id="UP000554837"/>
    </source>
</evidence>
<comment type="caution">
    <text evidence="4">The sequence shown here is derived from an EMBL/GenBank/DDBJ whole genome shotgun (WGS) entry which is preliminary data.</text>
</comment>
<dbReference type="RefSeq" id="WP_217503032.1">
    <property type="nucleotide sequence ID" value="NZ_CP040709.1"/>
</dbReference>
<comment type="similarity">
    <text evidence="1">Belongs to the GST superfamily.</text>
</comment>
<dbReference type="Gene3D" id="1.20.1050.10">
    <property type="match status" value="1"/>
</dbReference>
<dbReference type="Pfam" id="PF02798">
    <property type="entry name" value="GST_N"/>
    <property type="match status" value="1"/>
</dbReference>
<accession>A0A840S6K2</accession>
<gene>
    <name evidence="4" type="ORF">HNQ51_003408</name>
</gene>
<protein>
    <submittedName>
        <fullName evidence="4">GST-like protein</fullName>
        <ecNumber evidence="4">1.8.4.-</ecNumber>
    </submittedName>
</protein>
<dbReference type="AlphaFoldDB" id="A0A840S6K2"/>
<reference evidence="4 5" key="1">
    <citation type="submission" date="2020-08" db="EMBL/GenBank/DDBJ databases">
        <title>Genomic Encyclopedia of Type Strains, Phase IV (KMG-IV): sequencing the most valuable type-strain genomes for metagenomic binning, comparative biology and taxonomic classification.</title>
        <authorList>
            <person name="Goeker M."/>
        </authorList>
    </citation>
    <scope>NUCLEOTIDE SEQUENCE [LARGE SCALE GENOMIC DNA]</scope>
    <source>
        <strain evidence="4 5">DSM 23958</strain>
    </source>
</reference>
<keyword evidence="5" id="KW-1185">Reference proteome</keyword>
<dbReference type="SFLD" id="SFLDG01150">
    <property type="entry name" value="Main.1:_Beta-like"/>
    <property type="match status" value="1"/>
</dbReference>
<dbReference type="EC" id="1.8.4.-" evidence="4"/>
<keyword evidence="4" id="KW-0560">Oxidoreductase</keyword>
<dbReference type="Proteomes" id="UP000554837">
    <property type="component" value="Unassembled WGS sequence"/>
</dbReference>
<dbReference type="Pfam" id="PF00043">
    <property type="entry name" value="GST_C"/>
    <property type="match status" value="1"/>
</dbReference>
<name>A0A840S6K2_9BURK</name>
<dbReference type="InterPro" id="IPR004046">
    <property type="entry name" value="GST_C"/>
</dbReference>
<dbReference type="SUPFAM" id="SSF47616">
    <property type="entry name" value="GST C-terminal domain-like"/>
    <property type="match status" value="1"/>
</dbReference>
<evidence type="ECO:0000259" key="3">
    <source>
        <dbReference type="PROSITE" id="PS50405"/>
    </source>
</evidence>
<dbReference type="InterPro" id="IPR036282">
    <property type="entry name" value="Glutathione-S-Trfase_C_sf"/>
</dbReference>
<dbReference type="SFLD" id="SFLDG01151">
    <property type="entry name" value="Main.2:_Nu-like"/>
    <property type="match status" value="1"/>
</dbReference>
<dbReference type="GO" id="GO:0016491">
    <property type="term" value="F:oxidoreductase activity"/>
    <property type="evidence" value="ECO:0007669"/>
    <property type="project" value="UniProtKB-KW"/>
</dbReference>
<dbReference type="InterPro" id="IPR040079">
    <property type="entry name" value="Glutathione_S-Trfase"/>
</dbReference>
<dbReference type="InterPro" id="IPR036249">
    <property type="entry name" value="Thioredoxin-like_sf"/>
</dbReference>
<proteinExistence type="inferred from homology"/>
<evidence type="ECO:0000313" key="4">
    <source>
        <dbReference type="EMBL" id="MBB5206065.1"/>
    </source>
</evidence>
<dbReference type="Gene3D" id="3.40.30.10">
    <property type="entry name" value="Glutaredoxin"/>
    <property type="match status" value="1"/>
</dbReference>
<dbReference type="PANTHER" id="PTHR44051">
    <property type="entry name" value="GLUTATHIONE S-TRANSFERASE-RELATED"/>
    <property type="match status" value="1"/>
</dbReference>
<dbReference type="PROSITE" id="PS50404">
    <property type="entry name" value="GST_NTER"/>
    <property type="match status" value="1"/>
</dbReference>
<organism evidence="4 5">
    <name type="scientific">Inhella inkyongensis</name>
    <dbReference type="NCBI Taxonomy" id="392593"/>
    <lineage>
        <taxon>Bacteria</taxon>
        <taxon>Pseudomonadati</taxon>
        <taxon>Pseudomonadota</taxon>
        <taxon>Betaproteobacteria</taxon>
        <taxon>Burkholderiales</taxon>
        <taxon>Sphaerotilaceae</taxon>
        <taxon>Inhella</taxon>
    </lineage>
</organism>